<dbReference type="GeneID" id="25912420"/>
<name>A0A0L0FHT4_9EUKA</name>
<dbReference type="FunFam" id="1.10.472.10:FF:000001">
    <property type="entry name" value="G2/mitotic-specific cyclin"/>
    <property type="match status" value="1"/>
</dbReference>
<keyword evidence="1" id="KW-0132">Cell division</keyword>
<proteinExistence type="inferred from homology"/>
<dbReference type="PANTHER" id="PTHR10177">
    <property type="entry name" value="CYCLINS"/>
    <property type="match status" value="1"/>
</dbReference>
<reference evidence="7 8" key="1">
    <citation type="submission" date="2011-02" db="EMBL/GenBank/DDBJ databases">
        <title>The Genome Sequence of Sphaeroforma arctica JP610.</title>
        <authorList>
            <consortium name="The Broad Institute Genome Sequencing Platform"/>
            <person name="Russ C."/>
            <person name="Cuomo C."/>
            <person name="Young S.K."/>
            <person name="Zeng Q."/>
            <person name="Gargeya S."/>
            <person name="Alvarado L."/>
            <person name="Berlin A."/>
            <person name="Chapman S.B."/>
            <person name="Chen Z."/>
            <person name="Freedman E."/>
            <person name="Gellesch M."/>
            <person name="Goldberg J."/>
            <person name="Griggs A."/>
            <person name="Gujja S."/>
            <person name="Heilman E."/>
            <person name="Heiman D."/>
            <person name="Howarth C."/>
            <person name="Mehta T."/>
            <person name="Neiman D."/>
            <person name="Pearson M."/>
            <person name="Roberts A."/>
            <person name="Saif S."/>
            <person name="Shea T."/>
            <person name="Shenoy N."/>
            <person name="Sisk P."/>
            <person name="Stolte C."/>
            <person name="Sykes S."/>
            <person name="White J."/>
            <person name="Yandava C."/>
            <person name="Burger G."/>
            <person name="Gray M.W."/>
            <person name="Holland P.W.H."/>
            <person name="King N."/>
            <person name="Lang F.B.F."/>
            <person name="Roger A.J."/>
            <person name="Ruiz-Trillo I."/>
            <person name="Haas B."/>
            <person name="Nusbaum C."/>
            <person name="Birren B."/>
        </authorList>
    </citation>
    <scope>NUCLEOTIDE SEQUENCE [LARGE SCALE GENOMIC DNA]</scope>
    <source>
        <strain evidence="7 8">JP610</strain>
    </source>
</reference>
<feature type="region of interest" description="Disordered" evidence="5">
    <location>
        <begin position="68"/>
        <end position="114"/>
    </location>
</feature>
<comment type="similarity">
    <text evidence="4">Belongs to the cyclin family.</text>
</comment>
<dbReference type="Gene3D" id="1.10.472.10">
    <property type="entry name" value="Cyclin-like"/>
    <property type="match status" value="2"/>
</dbReference>
<dbReference type="Proteomes" id="UP000054560">
    <property type="component" value="Unassembled WGS sequence"/>
</dbReference>
<dbReference type="SMART" id="SM00385">
    <property type="entry name" value="CYCLIN"/>
    <property type="match status" value="1"/>
</dbReference>
<evidence type="ECO:0000256" key="4">
    <source>
        <dbReference type="RuleBase" id="RU000383"/>
    </source>
</evidence>
<evidence type="ECO:0000256" key="1">
    <source>
        <dbReference type="ARBA" id="ARBA00022618"/>
    </source>
</evidence>
<keyword evidence="8" id="KW-1185">Reference proteome</keyword>
<keyword evidence="3" id="KW-0131">Cell cycle</keyword>
<organism evidence="7 8">
    <name type="scientific">Sphaeroforma arctica JP610</name>
    <dbReference type="NCBI Taxonomy" id="667725"/>
    <lineage>
        <taxon>Eukaryota</taxon>
        <taxon>Ichthyosporea</taxon>
        <taxon>Ichthyophonida</taxon>
        <taxon>Sphaeroforma</taxon>
    </lineage>
</organism>
<dbReference type="AlphaFoldDB" id="A0A0L0FHT4"/>
<protein>
    <recommendedName>
        <fullName evidence="6">Cyclin-like domain-containing protein</fullName>
    </recommendedName>
</protein>
<dbReference type="OrthoDB" id="5590282at2759"/>
<evidence type="ECO:0000313" key="7">
    <source>
        <dbReference type="EMBL" id="KNC75563.1"/>
    </source>
</evidence>
<keyword evidence="2 4" id="KW-0195">Cyclin</keyword>
<dbReference type="GO" id="GO:0051301">
    <property type="term" value="P:cell division"/>
    <property type="evidence" value="ECO:0007669"/>
    <property type="project" value="UniProtKB-KW"/>
</dbReference>
<sequence>MLAPMMNHSQLQCLPLSTQSESASVSSVGGACQQQPQQCTRKRTVRISSTRKASGILNSTSKVTLKQQGGPILGDITGRVVNRSTSTSQRRQQRTKPNSAPQAQSTHSTHSTHNQLLTGDAYTNTHTSYRVCGVASPTAQDFVERGTARRDDWLARCEVDTRYAITDEFLEDKHPEITDKMRCVLLHWLGLVCVEHELQTRTYQTACMNVDRFLSESRTPVLKEHFQLLGATALMMASKVHESYPIEVSRLAALTCGACFADEIVLMETHMCQVLRWQLTPMTTCEWLSFYLSLLPNRNFQEDVTLDEFSLHQTLAEPDGVLTTNEQKEYYKKALEILNVVTLLPNGKAVSARVLAFAALSWVLPQTTTTQLQERIRTEFLAEEAEYFVSPELHEYLHKIVYSDRISLQAQMDITSCDANKLGRISIHSCSFSAENSDILDIYEDLHGE</sequence>
<dbReference type="InterPro" id="IPR006671">
    <property type="entry name" value="Cyclin_N"/>
</dbReference>
<evidence type="ECO:0000313" key="8">
    <source>
        <dbReference type="Proteomes" id="UP000054560"/>
    </source>
</evidence>
<feature type="domain" description="Cyclin-like" evidence="6">
    <location>
        <begin position="187"/>
        <end position="273"/>
    </location>
</feature>
<evidence type="ECO:0000259" key="6">
    <source>
        <dbReference type="SMART" id="SM00385"/>
    </source>
</evidence>
<dbReference type="RefSeq" id="XP_014149465.1">
    <property type="nucleotide sequence ID" value="XM_014293990.1"/>
</dbReference>
<dbReference type="SUPFAM" id="SSF47954">
    <property type="entry name" value="Cyclin-like"/>
    <property type="match status" value="1"/>
</dbReference>
<evidence type="ECO:0000256" key="2">
    <source>
        <dbReference type="ARBA" id="ARBA00023127"/>
    </source>
</evidence>
<dbReference type="EMBL" id="KQ243549">
    <property type="protein sequence ID" value="KNC75563.1"/>
    <property type="molecule type" value="Genomic_DNA"/>
</dbReference>
<dbReference type="InterPro" id="IPR036915">
    <property type="entry name" value="Cyclin-like_sf"/>
</dbReference>
<dbReference type="eggNOG" id="KOG0655">
    <property type="taxonomic scope" value="Eukaryota"/>
</dbReference>
<gene>
    <name evidence="7" type="ORF">SARC_11916</name>
</gene>
<dbReference type="InterPro" id="IPR039361">
    <property type="entry name" value="Cyclin"/>
</dbReference>
<feature type="compositionally biased region" description="Polar residues" evidence="5">
    <location>
        <begin position="96"/>
        <end position="114"/>
    </location>
</feature>
<dbReference type="InterPro" id="IPR013763">
    <property type="entry name" value="Cyclin-like_dom"/>
</dbReference>
<accession>A0A0L0FHT4</accession>
<dbReference type="Pfam" id="PF00134">
    <property type="entry name" value="Cyclin_N"/>
    <property type="match status" value="1"/>
</dbReference>
<dbReference type="STRING" id="667725.A0A0L0FHT4"/>
<evidence type="ECO:0000256" key="3">
    <source>
        <dbReference type="ARBA" id="ARBA00023306"/>
    </source>
</evidence>
<evidence type="ECO:0000256" key="5">
    <source>
        <dbReference type="SAM" id="MobiDB-lite"/>
    </source>
</evidence>